<feature type="transmembrane region" description="Helical" evidence="4">
    <location>
        <begin position="12"/>
        <end position="32"/>
    </location>
</feature>
<feature type="transmembrane region" description="Helical" evidence="4">
    <location>
        <begin position="360"/>
        <end position="380"/>
    </location>
</feature>
<accession>A0AA42CHV0</accession>
<dbReference type="InterPro" id="IPR036259">
    <property type="entry name" value="MFS_trans_sf"/>
</dbReference>
<protein>
    <submittedName>
        <fullName evidence="6">MFS transporter</fullName>
    </submittedName>
</protein>
<organism evidence="6 7">
    <name type="scientific">Lichenifustis flavocetrariae</name>
    <dbReference type="NCBI Taxonomy" id="2949735"/>
    <lineage>
        <taxon>Bacteria</taxon>
        <taxon>Pseudomonadati</taxon>
        <taxon>Pseudomonadota</taxon>
        <taxon>Alphaproteobacteria</taxon>
        <taxon>Hyphomicrobiales</taxon>
        <taxon>Lichenihabitantaceae</taxon>
        <taxon>Lichenifustis</taxon>
    </lineage>
</organism>
<dbReference type="InterPro" id="IPR011701">
    <property type="entry name" value="MFS"/>
</dbReference>
<feature type="transmembrane region" description="Helical" evidence="4">
    <location>
        <begin position="273"/>
        <end position="295"/>
    </location>
</feature>
<reference evidence="6" key="1">
    <citation type="submission" date="2022-05" db="EMBL/GenBank/DDBJ databases">
        <authorList>
            <person name="Pankratov T."/>
        </authorList>
    </citation>
    <scope>NUCLEOTIDE SEQUENCE</scope>
    <source>
        <strain evidence="6">BP6-180914</strain>
    </source>
</reference>
<feature type="transmembrane region" description="Helical" evidence="4">
    <location>
        <begin position="109"/>
        <end position="129"/>
    </location>
</feature>
<dbReference type="RefSeq" id="WP_282584291.1">
    <property type="nucleotide sequence ID" value="NZ_JAMOIM010000004.1"/>
</dbReference>
<dbReference type="SUPFAM" id="SSF103473">
    <property type="entry name" value="MFS general substrate transporter"/>
    <property type="match status" value="1"/>
</dbReference>
<feature type="transmembrane region" description="Helical" evidence="4">
    <location>
        <begin position="392"/>
        <end position="415"/>
    </location>
</feature>
<feature type="transmembrane region" description="Helical" evidence="4">
    <location>
        <begin position="141"/>
        <end position="163"/>
    </location>
</feature>
<dbReference type="InterPro" id="IPR020846">
    <property type="entry name" value="MFS_dom"/>
</dbReference>
<dbReference type="Gene3D" id="1.20.1250.20">
    <property type="entry name" value="MFS general substrate transporter like domains"/>
    <property type="match status" value="2"/>
</dbReference>
<dbReference type="PROSITE" id="PS50850">
    <property type="entry name" value="MFS"/>
    <property type="match status" value="1"/>
</dbReference>
<comment type="caution">
    <text evidence="6">The sequence shown here is derived from an EMBL/GenBank/DDBJ whole genome shotgun (WGS) entry which is preliminary data.</text>
</comment>
<evidence type="ECO:0000256" key="3">
    <source>
        <dbReference type="ARBA" id="ARBA00023136"/>
    </source>
</evidence>
<feature type="domain" description="Major facilitator superfamily (MFS) profile" evidence="5">
    <location>
        <begin position="17"/>
        <end position="418"/>
    </location>
</feature>
<keyword evidence="1 4" id="KW-0812">Transmembrane</keyword>
<dbReference type="AlphaFoldDB" id="A0AA42CHV0"/>
<evidence type="ECO:0000256" key="4">
    <source>
        <dbReference type="SAM" id="Phobius"/>
    </source>
</evidence>
<feature type="transmembrane region" description="Helical" evidence="4">
    <location>
        <begin position="237"/>
        <end position="261"/>
    </location>
</feature>
<feature type="transmembrane region" description="Helical" evidence="4">
    <location>
        <begin position="302"/>
        <end position="320"/>
    </location>
</feature>
<feature type="transmembrane region" description="Helical" evidence="4">
    <location>
        <begin position="52"/>
        <end position="73"/>
    </location>
</feature>
<dbReference type="Pfam" id="PF07690">
    <property type="entry name" value="MFS_1"/>
    <property type="match status" value="1"/>
</dbReference>
<feature type="transmembrane region" description="Helical" evidence="4">
    <location>
        <begin position="326"/>
        <end position="348"/>
    </location>
</feature>
<dbReference type="Proteomes" id="UP001165667">
    <property type="component" value="Unassembled WGS sequence"/>
</dbReference>
<evidence type="ECO:0000313" key="6">
    <source>
        <dbReference type="EMBL" id="MCW6507923.1"/>
    </source>
</evidence>
<sequence>MSQPSPAMSPRLNYAWVVMGITFAILLVGAGIRATPGILIVPLEREFGWSDATISSAIAVNILLYGLLGPFAVAVMERFGLRRTVVTALIILAFGVASTALMTTPWQLVVLWGIVVGSGTGMIAIVLGATVANRWFIKNKGLVLGLLTASSATGQLVFLPLLASLGQAWGWRAVSLTVAAAALVLIPFVILFLRDRPADLGLAPYGGTAIEPRVIHTENPAIRALKALRTGTRSRDFWVLAGSFFVCGASTNGLIGTHLIPACIDHGIPEVQAAGLLALMGIFDFFGTTGSGWLTDRMDSRFLLFWYYGLRGLSLMFLPFSFDYSFYGLTIFAAFYGLDWIATVPPTVRLAEKSFGKENAAVMFGWIAAAHQIGAASAAWGSGLIRTGTGSYLGAFVAAGILCLVASIMVLFVGFGRERRDLTSSGLAAAGGVK</sequence>
<evidence type="ECO:0000313" key="7">
    <source>
        <dbReference type="Proteomes" id="UP001165667"/>
    </source>
</evidence>
<gene>
    <name evidence="6" type="ORF">M8523_07805</name>
</gene>
<dbReference type="PANTHER" id="PTHR11360">
    <property type="entry name" value="MONOCARBOXYLATE TRANSPORTER"/>
    <property type="match status" value="1"/>
</dbReference>
<dbReference type="InterPro" id="IPR050327">
    <property type="entry name" value="Proton-linked_MCT"/>
</dbReference>
<evidence type="ECO:0000256" key="1">
    <source>
        <dbReference type="ARBA" id="ARBA00022692"/>
    </source>
</evidence>
<dbReference type="EMBL" id="JAMOIM010000004">
    <property type="protein sequence ID" value="MCW6507923.1"/>
    <property type="molecule type" value="Genomic_DNA"/>
</dbReference>
<dbReference type="CDD" id="cd17355">
    <property type="entry name" value="MFS_YcxA_like"/>
    <property type="match status" value="1"/>
</dbReference>
<keyword evidence="2 4" id="KW-1133">Transmembrane helix</keyword>
<feature type="transmembrane region" description="Helical" evidence="4">
    <location>
        <begin position="85"/>
        <end position="103"/>
    </location>
</feature>
<dbReference type="GO" id="GO:0022857">
    <property type="term" value="F:transmembrane transporter activity"/>
    <property type="evidence" value="ECO:0007669"/>
    <property type="project" value="InterPro"/>
</dbReference>
<keyword evidence="3 4" id="KW-0472">Membrane</keyword>
<dbReference type="PANTHER" id="PTHR11360:SF290">
    <property type="entry name" value="MONOCARBOXYLATE MFS PERMEASE"/>
    <property type="match status" value="1"/>
</dbReference>
<feature type="transmembrane region" description="Helical" evidence="4">
    <location>
        <begin position="169"/>
        <end position="193"/>
    </location>
</feature>
<keyword evidence="7" id="KW-1185">Reference proteome</keyword>
<name>A0AA42CHV0_9HYPH</name>
<evidence type="ECO:0000259" key="5">
    <source>
        <dbReference type="PROSITE" id="PS50850"/>
    </source>
</evidence>
<evidence type="ECO:0000256" key="2">
    <source>
        <dbReference type="ARBA" id="ARBA00022989"/>
    </source>
</evidence>
<proteinExistence type="predicted"/>